<evidence type="ECO:0000256" key="5">
    <source>
        <dbReference type="ARBA" id="ARBA00022927"/>
    </source>
</evidence>
<dbReference type="Pfam" id="PF17171">
    <property type="entry name" value="GST_C_6"/>
    <property type="match status" value="1"/>
</dbReference>
<dbReference type="OrthoDB" id="5835136at2759"/>
<evidence type="ECO:0000256" key="4">
    <source>
        <dbReference type="ARBA" id="ARBA00022787"/>
    </source>
</evidence>
<keyword evidence="4" id="KW-1000">Mitochondrion outer membrane</keyword>
<dbReference type="OMA" id="FPYNLYY"/>
<comment type="similarity">
    <text evidence="2">Belongs to the metaxin family.</text>
</comment>
<evidence type="ECO:0000313" key="11">
    <source>
        <dbReference type="EMBL" id="CDG70175.1"/>
    </source>
</evidence>
<dbReference type="GO" id="GO:0007005">
    <property type="term" value="P:mitochondrion organization"/>
    <property type="evidence" value="ECO:0007669"/>
    <property type="project" value="TreeGrafter"/>
</dbReference>
<dbReference type="InterPro" id="IPR033468">
    <property type="entry name" value="Metaxin_GST"/>
</dbReference>
<evidence type="ECO:0000256" key="7">
    <source>
        <dbReference type="ARBA" id="ARBA00023136"/>
    </source>
</evidence>
<evidence type="ECO:0000259" key="10">
    <source>
        <dbReference type="Pfam" id="PF17171"/>
    </source>
</evidence>
<name>T2ME40_HYDVU</name>
<dbReference type="Pfam" id="PF10568">
    <property type="entry name" value="Tom37"/>
    <property type="match status" value="1"/>
</dbReference>
<feature type="domain" description="Mitochondrial outer membrane transport complex Sam37/metaxin N-terminal" evidence="9">
    <location>
        <begin position="21"/>
        <end position="142"/>
    </location>
</feature>
<evidence type="ECO:0000256" key="1">
    <source>
        <dbReference type="ARBA" id="ARBA00004294"/>
    </source>
</evidence>
<comment type="subcellular location">
    <subcellularLocation>
        <location evidence="1">Mitochondrion outer membrane</location>
    </subcellularLocation>
</comment>
<evidence type="ECO:0000256" key="8">
    <source>
        <dbReference type="SAM" id="Phobius"/>
    </source>
</evidence>
<dbReference type="PANTHER" id="PTHR12289:SF41">
    <property type="entry name" value="FAILED AXON CONNECTIONS-RELATED"/>
    <property type="match status" value="1"/>
</dbReference>
<dbReference type="InterPro" id="IPR036282">
    <property type="entry name" value="Glutathione-S-Trfase_C_sf"/>
</dbReference>
<protein>
    <submittedName>
        <fullName evidence="11">Metaxin-1</fullName>
    </submittedName>
</protein>
<dbReference type="CDD" id="cd03212">
    <property type="entry name" value="GST_C_Metaxin1_3"/>
    <property type="match status" value="1"/>
</dbReference>
<dbReference type="PANTHER" id="PTHR12289">
    <property type="entry name" value="METAXIN RELATED"/>
    <property type="match status" value="1"/>
</dbReference>
<keyword evidence="7 8" id="KW-0472">Membrane</keyword>
<keyword evidence="6" id="KW-0496">Mitochondrion</keyword>
<accession>T2ME40</accession>
<reference evidence="11" key="1">
    <citation type="journal article" date="2013" name="Genome Biol. Evol.">
        <title>Punctuated emergences of genetic and phenotypic innovations in eumetazoan, bilaterian, euteleostome, and hominidae ancestors.</title>
        <authorList>
            <person name="Wenger Y."/>
            <person name="Galliot B."/>
        </authorList>
    </citation>
    <scope>NUCLEOTIDE SEQUENCE</scope>
    <source>
        <tissue evidence="11">Whole animals</tissue>
    </source>
</reference>
<dbReference type="InterPro" id="IPR050931">
    <property type="entry name" value="Mito_Protein_Transport_Metaxin"/>
</dbReference>
<sequence>MELYYWPPQLKWGLPTFDINSLHVMSYIKFCKAPVSLFPVLKSLLNAKTRELPCLVTTSGEMYSSPKEIINYLNLKFFNPDTWLNEEQRGNIIAMTSLIEEKLLPAVMSLLWLDNQNFTEVTRMVYAKSCRYPLNFSTPQSLQHDVEKSIRISGNYPNEDFDVICNKLFLNAVSTLNMFSEFLGDKHFLFGDRPSSLDALLFSCLVIPLKLPLLNGKLKNYLKGCSKFSQYTGRIMQIYFKEELKSKDSILKEEDDPYKYDWIFPVVVTALAMFSYAVNIKLITITR</sequence>
<keyword evidence="8" id="KW-0812">Transmembrane</keyword>
<proteinExistence type="evidence at transcript level"/>
<dbReference type="GO" id="GO:0015031">
    <property type="term" value="P:protein transport"/>
    <property type="evidence" value="ECO:0007669"/>
    <property type="project" value="UniProtKB-KW"/>
</dbReference>
<feature type="transmembrane region" description="Helical" evidence="8">
    <location>
        <begin position="262"/>
        <end position="283"/>
    </location>
</feature>
<keyword evidence="8" id="KW-1133">Transmembrane helix</keyword>
<keyword evidence="3" id="KW-0813">Transport</keyword>
<organism evidence="11">
    <name type="scientific">Hydra vulgaris</name>
    <name type="common">Hydra</name>
    <name type="synonym">Hydra attenuata</name>
    <dbReference type="NCBI Taxonomy" id="6087"/>
    <lineage>
        <taxon>Eukaryota</taxon>
        <taxon>Metazoa</taxon>
        <taxon>Cnidaria</taxon>
        <taxon>Hydrozoa</taxon>
        <taxon>Hydroidolina</taxon>
        <taxon>Anthoathecata</taxon>
        <taxon>Aplanulata</taxon>
        <taxon>Hydridae</taxon>
        <taxon>Hydra</taxon>
    </lineage>
</organism>
<keyword evidence="5" id="KW-0653">Protein transport</keyword>
<evidence type="ECO:0000256" key="2">
    <source>
        <dbReference type="ARBA" id="ARBA00009170"/>
    </source>
</evidence>
<dbReference type="AlphaFoldDB" id="T2ME40"/>
<dbReference type="SUPFAM" id="SSF47616">
    <property type="entry name" value="GST C-terminal domain-like"/>
    <property type="match status" value="1"/>
</dbReference>
<dbReference type="EMBL" id="HAAD01003943">
    <property type="protein sequence ID" value="CDG70175.1"/>
    <property type="molecule type" value="mRNA"/>
</dbReference>
<evidence type="ECO:0000256" key="6">
    <source>
        <dbReference type="ARBA" id="ARBA00023128"/>
    </source>
</evidence>
<gene>
    <name evidence="11" type="primary">MTX1</name>
</gene>
<evidence type="ECO:0000259" key="9">
    <source>
        <dbReference type="Pfam" id="PF10568"/>
    </source>
</evidence>
<feature type="domain" description="Metaxin glutathione S-transferase" evidence="10">
    <location>
        <begin position="175"/>
        <end position="235"/>
    </location>
</feature>
<evidence type="ECO:0000256" key="3">
    <source>
        <dbReference type="ARBA" id="ARBA00022448"/>
    </source>
</evidence>
<dbReference type="GO" id="GO:0001401">
    <property type="term" value="C:SAM complex"/>
    <property type="evidence" value="ECO:0007669"/>
    <property type="project" value="InterPro"/>
</dbReference>
<dbReference type="InterPro" id="IPR019564">
    <property type="entry name" value="Sam37/metaxin_N"/>
</dbReference>